<feature type="transmembrane region" description="Helical" evidence="2">
    <location>
        <begin position="32"/>
        <end position="50"/>
    </location>
</feature>
<keyword evidence="4" id="KW-1185">Reference proteome</keyword>
<evidence type="ECO:0000256" key="1">
    <source>
        <dbReference type="SAM" id="MobiDB-lite"/>
    </source>
</evidence>
<dbReference type="STRING" id="237679.SAMN04488072_102215"/>
<feature type="region of interest" description="Disordered" evidence="1">
    <location>
        <begin position="178"/>
        <end position="198"/>
    </location>
</feature>
<feature type="region of interest" description="Disordered" evidence="1">
    <location>
        <begin position="57"/>
        <end position="90"/>
    </location>
</feature>
<dbReference type="Proteomes" id="UP000198642">
    <property type="component" value="Unassembled WGS sequence"/>
</dbReference>
<organism evidence="3 4">
    <name type="scientific">Lentibacillus halodurans</name>
    <dbReference type="NCBI Taxonomy" id="237679"/>
    <lineage>
        <taxon>Bacteria</taxon>
        <taxon>Bacillati</taxon>
        <taxon>Bacillota</taxon>
        <taxon>Bacilli</taxon>
        <taxon>Bacillales</taxon>
        <taxon>Bacillaceae</taxon>
        <taxon>Lentibacillus</taxon>
    </lineage>
</organism>
<keyword evidence="2" id="KW-0812">Transmembrane</keyword>
<dbReference type="OrthoDB" id="2664546at2"/>
<name>A0A1I0W4U0_9BACI</name>
<dbReference type="AlphaFoldDB" id="A0A1I0W4U0"/>
<evidence type="ECO:0000313" key="3">
    <source>
        <dbReference type="EMBL" id="SFA83692.1"/>
    </source>
</evidence>
<sequence length="363" mass="40120">MGIFLSTVGFLGFAVFIIVAIVGLIKKSGKAKFNFGIAGGLFILFIIGAVNTDTSEVEQNSSQAQSEQIEESETTQNPEQEKEEEQEYELSKVSDLRQAVNKGMSEDEFQQVIETANLKDTKENAIGNGEKGYILEAEDGFLFVNSNGEEILDVKTFDTKAEVDEHETKMVAAAKEAEKEKAKKEREETAIHLSGQGDTATDEIELKAGWATFTSAHNGRSNFATHLQDEMGNDLDLLVNTIGGYDGTTFAQIPEDDTYYLNVKADGEWDFTIHQTPPAEMEEAPTTFEGTGDDVVFFNIKNGNYKFTFDHTGESNFAVHLNGVSLLVNEIGNYNGSTRQNLQDDGMYLFSITADGDWRIKIE</sequence>
<protein>
    <submittedName>
        <fullName evidence="3">Uncharacterized protein</fullName>
    </submittedName>
</protein>
<keyword evidence="2" id="KW-1133">Transmembrane helix</keyword>
<evidence type="ECO:0000313" key="4">
    <source>
        <dbReference type="Proteomes" id="UP000198642"/>
    </source>
</evidence>
<proteinExistence type="predicted"/>
<feature type="compositionally biased region" description="Low complexity" evidence="1">
    <location>
        <begin position="57"/>
        <end position="67"/>
    </location>
</feature>
<accession>A0A1I0W4U0</accession>
<reference evidence="3 4" key="1">
    <citation type="submission" date="2016-10" db="EMBL/GenBank/DDBJ databases">
        <authorList>
            <person name="de Groot N.N."/>
        </authorList>
    </citation>
    <scope>NUCLEOTIDE SEQUENCE [LARGE SCALE GENOMIC DNA]</scope>
    <source>
        <strain evidence="3 4">CGMCC 1.3702</strain>
    </source>
</reference>
<gene>
    <name evidence="3" type="ORF">SAMN04488072_102215</name>
</gene>
<evidence type="ECO:0000256" key="2">
    <source>
        <dbReference type="SAM" id="Phobius"/>
    </source>
</evidence>
<feature type="compositionally biased region" description="Basic and acidic residues" evidence="1">
    <location>
        <begin position="178"/>
        <end position="190"/>
    </location>
</feature>
<feature type="transmembrane region" description="Helical" evidence="2">
    <location>
        <begin position="6"/>
        <end position="25"/>
    </location>
</feature>
<dbReference type="EMBL" id="FOJW01000002">
    <property type="protein sequence ID" value="SFA83692.1"/>
    <property type="molecule type" value="Genomic_DNA"/>
</dbReference>
<keyword evidence="2" id="KW-0472">Membrane</keyword>
<dbReference type="RefSeq" id="WP_090233812.1">
    <property type="nucleotide sequence ID" value="NZ_FOJW01000002.1"/>
</dbReference>